<keyword evidence="6" id="KW-0347">Helicase</keyword>
<evidence type="ECO:0000256" key="7">
    <source>
        <dbReference type="ARBA" id="ARBA00022840"/>
    </source>
</evidence>
<evidence type="ECO:0000256" key="3">
    <source>
        <dbReference type="ARBA" id="ARBA00022723"/>
    </source>
</evidence>
<accession>A0ABT6VHS0</accession>
<dbReference type="PROSITE" id="PS51643">
    <property type="entry name" value="HD_CAS3"/>
    <property type="match status" value="1"/>
</dbReference>
<keyword evidence="4" id="KW-0547">Nucleotide-binding</keyword>
<dbReference type="Pfam" id="PF21802">
    <property type="entry name" value="Cas3-like_C"/>
    <property type="match status" value="1"/>
</dbReference>
<dbReference type="InterPro" id="IPR048824">
    <property type="entry name" value="Cas3-like_C"/>
</dbReference>
<dbReference type="InterPro" id="IPR027417">
    <property type="entry name" value="P-loop_NTPase"/>
</dbReference>
<organism evidence="10 11">
    <name type="scientific">Halomonas kalidii</name>
    <dbReference type="NCBI Taxonomy" id="3043293"/>
    <lineage>
        <taxon>Bacteria</taxon>
        <taxon>Pseudomonadati</taxon>
        <taxon>Pseudomonadota</taxon>
        <taxon>Gammaproteobacteria</taxon>
        <taxon>Oceanospirillales</taxon>
        <taxon>Halomonadaceae</taxon>
        <taxon>Halomonas</taxon>
    </lineage>
</organism>
<dbReference type="Gene3D" id="1.10.3210.30">
    <property type="match status" value="1"/>
</dbReference>
<comment type="caution">
    <text evidence="10">The sequence shown here is derived from an EMBL/GenBank/DDBJ whole genome shotgun (WGS) entry which is preliminary data.</text>
</comment>
<keyword evidence="7" id="KW-0067">ATP-binding</keyword>
<dbReference type="InterPro" id="IPR013395">
    <property type="entry name" value="CRISPR-assoc_Cas3_yers"/>
</dbReference>
<evidence type="ECO:0000256" key="6">
    <source>
        <dbReference type="ARBA" id="ARBA00022806"/>
    </source>
</evidence>
<dbReference type="InterPro" id="IPR006483">
    <property type="entry name" value="CRISPR-assoc_Cas3_HD"/>
</dbReference>
<keyword evidence="5" id="KW-0378">Hydrolase</keyword>
<evidence type="ECO:0000313" key="11">
    <source>
        <dbReference type="Proteomes" id="UP001244242"/>
    </source>
</evidence>
<comment type="similarity">
    <text evidence="2">In the central section; belongs to the CRISPR-associated helicase Cas3 family.</text>
</comment>
<dbReference type="InterPro" id="IPR038257">
    <property type="entry name" value="CRISPR-assoc_Cas3_HD_sf"/>
</dbReference>
<sequence length="1129" mass="128073">MNVLLVSQCSKNGLTETRRILDQFAERHGDRTWQTPITDAGLDTLRRLLRKRARKNTAVACHWIRGRDHSELMWIVGDAKRFNLQGAVPTNTTSRDILRRSDENDWHTGEDILLLAAMAALLHDLGKACEAFQRRLLGKLEGRNLYRHEWISLRLFQAFVGDDDDTAWLTRLAEEGSAADESTWLARLERDGLDGIPKSPFQSLPPLAAAIGWLIVTHHRLPLMPGDKPHSDPESARWGREKPVFRADQLRDLPAVISADWNEIADSQDKKQQALYWTFKHGLPVTTEKWRERARHLAQRLLKRPLPDRSWLDDPYAIHLARLSLMLADHHYSSLEELRHRVRGEAGYPLHANTIRKTGQLNQPLDEHILGVEKHAAAVARALPSLTSHLPRLARHKGFRKRSDHSRFRWQDRAYDLAQGLRERSERQGFFGINMASTGCGKTLANGRILYALADPQQGARFSVALGLRTLTLQTGQAYRERLSLGEDELAVRVGGSANRALFEHYEREAEKSGSASVQQLIEEDGHVVFDGNFESHPVLRRLNEDFGTRALIAAPILVCTVDHLVPATESTRGGRQIAPMLRLMSSDLVLDEIDDFDVNDLPALTRLVHWAGLLGSRVLLSSATLPPALVRGLYEAYRNGREHYQRNRGVPGLPVDICCAWFDEHDRQHADCANGEAFAEAHRQFAVRRYGRLASDAIRRRAELVPMDGLGKTPEAIRQALAERLRKHATALHERHHSIDPHSGKRVSFGLIRLANIEPICDVALALYRLGAMEGQRIHLCVYHSQHPLLIRSAIERRLDRTLDRRNADAVFDLPEVRRCLEASLEADQIFIVLGSPVTEVGRDHDYDWAIVEPSSMRSIIQLAGRVRRHRESECTTPNILLLDTNLKHLENPGDLAFRRPGFETSQEWALSSHSLRQLLEPEEWQVIDARPRIVTRDALKPHESLVDLEHARLQAAMVTPEIEAVPEVPADLDKLTPRQRRRLKSGPPAPPLGAYTWYSMPRVNLVGVMAQCQPFRRQTIPQVELVLLPDESGEGWELHQIYDGQRRGEALYVKVEDSLLRRIDPLEDAGPRIRPWGETDYLEALVALADDMELPLEEAARRFGTVTMPESTHGWSFHPVVGFSKWR</sequence>
<dbReference type="Pfam" id="PF21384">
    <property type="entry name" value="Cas3_I-F_Cas2"/>
    <property type="match status" value="1"/>
</dbReference>
<evidence type="ECO:0000256" key="5">
    <source>
        <dbReference type="ARBA" id="ARBA00022801"/>
    </source>
</evidence>
<protein>
    <submittedName>
        <fullName evidence="10">Type I-F CRISPR-associated helicase Cas3f</fullName>
    </submittedName>
</protein>
<dbReference type="NCBIfam" id="TIGR02562">
    <property type="entry name" value="cas3_yersinia"/>
    <property type="match status" value="1"/>
</dbReference>
<proteinExistence type="inferred from homology"/>
<dbReference type="EMBL" id="JASCQO010000032">
    <property type="protein sequence ID" value="MDI5933524.1"/>
    <property type="molecule type" value="Genomic_DNA"/>
</dbReference>
<dbReference type="RefSeq" id="WP_282721030.1">
    <property type="nucleotide sequence ID" value="NZ_JASCQO010000032.1"/>
</dbReference>
<dbReference type="SUPFAM" id="SSF52540">
    <property type="entry name" value="P-loop containing nucleoside triphosphate hydrolases"/>
    <property type="match status" value="1"/>
</dbReference>
<gene>
    <name evidence="10" type="primary">cas3f</name>
    <name evidence="10" type="ORF">QLQ84_06930</name>
</gene>
<keyword evidence="11" id="KW-1185">Reference proteome</keyword>
<dbReference type="InterPro" id="IPR054712">
    <property type="entry name" value="Cas3-like_dom"/>
</dbReference>
<name>A0ABT6VHS0_9GAMM</name>
<keyword evidence="8" id="KW-0051">Antiviral defense</keyword>
<reference evidence="10 11" key="1">
    <citation type="submission" date="2023-04" db="EMBL/GenBank/DDBJ databases">
        <title>Halomonas strains isolated from rhizosphere soil.</title>
        <authorList>
            <person name="Xu L."/>
            <person name="Sun J.-Q."/>
        </authorList>
    </citation>
    <scope>NUCLEOTIDE SEQUENCE [LARGE SCALE GENOMIC DNA]</scope>
    <source>
        <strain evidence="10 11">LN1S58</strain>
    </source>
</reference>
<evidence type="ECO:0000256" key="1">
    <source>
        <dbReference type="ARBA" id="ARBA00006847"/>
    </source>
</evidence>
<evidence type="ECO:0000256" key="8">
    <source>
        <dbReference type="ARBA" id="ARBA00023118"/>
    </source>
</evidence>
<evidence type="ECO:0000313" key="10">
    <source>
        <dbReference type="EMBL" id="MDI5933524.1"/>
    </source>
</evidence>
<evidence type="ECO:0000256" key="4">
    <source>
        <dbReference type="ARBA" id="ARBA00022741"/>
    </source>
</evidence>
<keyword evidence="3" id="KW-0479">Metal-binding</keyword>
<dbReference type="Proteomes" id="UP001244242">
    <property type="component" value="Unassembled WGS sequence"/>
</dbReference>
<evidence type="ECO:0000256" key="2">
    <source>
        <dbReference type="ARBA" id="ARBA00009046"/>
    </source>
</evidence>
<evidence type="ECO:0000259" key="9">
    <source>
        <dbReference type="PROSITE" id="PS51643"/>
    </source>
</evidence>
<comment type="similarity">
    <text evidence="1">In the N-terminal section; belongs to the CRISPR-associated nuclease Cas3-HD family.</text>
</comment>
<dbReference type="InterPro" id="IPR048823">
    <property type="entry name" value="Cas3_I-F_Cas2"/>
</dbReference>
<feature type="domain" description="HD Cas3-type" evidence="9">
    <location>
        <begin position="102"/>
        <end position="332"/>
    </location>
</feature>
<dbReference type="Pfam" id="PF22590">
    <property type="entry name" value="Cas3-like_C_2"/>
    <property type="match status" value="1"/>
</dbReference>